<dbReference type="SMART" id="SM01071">
    <property type="entry name" value="CDC37_N"/>
    <property type="match status" value="1"/>
</dbReference>
<evidence type="ECO:0000313" key="10">
    <source>
        <dbReference type="EMBL" id="KAF9122896.1"/>
    </source>
</evidence>
<dbReference type="PANTHER" id="PTHR12800:SF4">
    <property type="entry name" value="HSP90 CO-CHAPERONE CDC37"/>
    <property type="match status" value="1"/>
</dbReference>
<evidence type="ECO:0000256" key="5">
    <source>
        <dbReference type="ARBA" id="ARBA00031396"/>
    </source>
</evidence>
<dbReference type="InterPro" id="IPR004918">
    <property type="entry name" value="Cdc37"/>
</dbReference>
<proteinExistence type="inferred from homology"/>
<evidence type="ECO:0000256" key="3">
    <source>
        <dbReference type="ARBA" id="ARBA00022490"/>
    </source>
</evidence>
<evidence type="ECO:0000313" key="11">
    <source>
        <dbReference type="Proteomes" id="UP000748756"/>
    </source>
</evidence>
<dbReference type="GO" id="GO:0051082">
    <property type="term" value="F:unfolded protein binding"/>
    <property type="evidence" value="ECO:0007669"/>
    <property type="project" value="TreeGrafter"/>
</dbReference>
<dbReference type="Proteomes" id="UP000748756">
    <property type="component" value="Unassembled WGS sequence"/>
</dbReference>
<feature type="domain" description="Cdc37 C-terminal" evidence="7">
    <location>
        <begin position="309"/>
        <end position="404"/>
    </location>
</feature>
<evidence type="ECO:0000259" key="9">
    <source>
        <dbReference type="SMART" id="SM01071"/>
    </source>
</evidence>
<dbReference type="Gene3D" id="1.20.58.610">
    <property type="entry name" value="Cdc37, Hsp90 binding domain"/>
    <property type="match status" value="1"/>
</dbReference>
<dbReference type="InterPro" id="IPR013874">
    <property type="entry name" value="Cdc37_Hsp90-bd"/>
</dbReference>
<evidence type="ECO:0000256" key="1">
    <source>
        <dbReference type="ARBA" id="ARBA00004496"/>
    </source>
</evidence>
<accession>A0A9P5R5M8</accession>
<dbReference type="Pfam" id="PF08564">
    <property type="entry name" value="CDC37_C"/>
    <property type="match status" value="1"/>
</dbReference>
<dbReference type="PANTHER" id="PTHR12800">
    <property type="entry name" value="CDC37-RELATED"/>
    <property type="match status" value="1"/>
</dbReference>
<feature type="domain" description="Cdc37 N-terminal" evidence="9">
    <location>
        <begin position="3"/>
        <end position="110"/>
    </location>
</feature>
<comment type="subcellular location">
    <subcellularLocation>
        <location evidence="1">Cytoplasm</location>
    </subcellularLocation>
</comment>
<keyword evidence="4" id="KW-0143">Chaperone</keyword>
<comment type="similarity">
    <text evidence="2">Belongs to the CDC37 family.</text>
</comment>
<feature type="domain" description="Cdc37 Hsp90 binding" evidence="8">
    <location>
        <begin position="108"/>
        <end position="293"/>
    </location>
</feature>
<sequence>MSAINYSKWDDLEISDDSDIECHPNVDKRSMIRWKQEQIHRERDARRTKIVALKHEADTLKKQLDRIEKTAQQPDLEKKYNDTLAQLHKLEMIENKKLTSDKLVTGFDKTAVTKAVQPPKNEKPVKKAVEKTKVIETLNPGSAGGVPAPKGKKAPAPAPVVDDDSDSEDDVEVTEVALGFSRIKGLDASLAYISKHPYLSTQKYSDEIMAQAFKAQMDGDEAYANTCVHQALILQYCAQLGKDGVGLFFHRIRDPGHPALKIFQNDWKDTYTRIKERCKVLAQERAVSGGPGVETIQLQAADPGTQIHITGPPEDADPKVHEIFAALPEDFQEAILSGSLDNVNKSLEGMSVQLAEEVVRVCNQVGFLSIEGDIIDTIKGETIADRQAEMAAAAAAAAASTESDKA</sequence>
<dbReference type="GO" id="GO:0005737">
    <property type="term" value="C:cytoplasm"/>
    <property type="evidence" value="ECO:0007669"/>
    <property type="project" value="UniProtKB-SubCell"/>
</dbReference>
<keyword evidence="11" id="KW-1185">Reference proteome</keyword>
<evidence type="ECO:0000259" key="7">
    <source>
        <dbReference type="SMART" id="SM01069"/>
    </source>
</evidence>
<gene>
    <name evidence="10" type="primary">CDC37</name>
    <name evidence="10" type="ORF">BG015_005451</name>
</gene>
<feature type="region of interest" description="Disordered" evidence="6">
    <location>
        <begin position="138"/>
        <end position="168"/>
    </location>
</feature>
<dbReference type="GO" id="GO:0050821">
    <property type="term" value="P:protein stabilization"/>
    <property type="evidence" value="ECO:0007669"/>
    <property type="project" value="TreeGrafter"/>
</dbReference>
<reference evidence="10" key="1">
    <citation type="journal article" date="2020" name="Fungal Divers.">
        <title>Resolving the Mortierellaceae phylogeny through synthesis of multi-gene phylogenetics and phylogenomics.</title>
        <authorList>
            <person name="Vandepol N."/>
            <person name="Liber J."/>
            <person name="Desiro A."/>
            <person name="Na H."/>
            <person name="Kennedy M."/>
            <person name="Barry K."/>
            <person name="Grigoriev I.V."/>
            <person name="Miller A.N."/>
            <person name="O'Donnell K."/>
            <person name="Stajich J.E."/>
            <person name="Bonito G."/>
        </authorList>
    </citation>
    <scope>NUCLEOTIDE SEQUENCE</scope>
    <source>
        <strain evidence="10">NRRL 6426</strain>
    </source>
</reference>
<dbReference type="AlphaFoldDB" id="A0A9P5R5M8"/>
<dbReference type="GO" id="GO:0051087">
    <property type="term" value="F:protein-folding chaperone binding"/>
    <property type="evidence" value="ECO:0007669"/>
    <property type="project" value="TreeGrafter"/>
</dbReference>
<evidence type="ECO:0000256" key="2">
    <source>
        <dbReference type="ARBA" id="ARBA00006222"/>
    </source>
</evidence>
<dbReference type="InterPro" id="IPR013873">
    <property type="entry name" value="Cdc37_C"/>
</dbReference>
<dbReference type="EMBL" id="JAAAUQ010002521">
    <property type="protein sequence ID" value="KAF9122896.1"/>
    <property type="molecule type" value="Genomic_DNA"/>
</dbReference>
<dbReference type="InterPro" id="IPR013855">
    <property type="entry name" value="Cdc37_N_dom"/>
</dbReference>
<dbReference type="SMART" id="SM01070">
    <property type="entry name" value="CDC37_M"/>
    <property type="match status" value="1"/>
</dbReference>
<evidence type="ECO:0000256" key="6">
    <source>
        <dbReference type="SAM" id="MobiDB-lite"/>
    </source>
</evidence>
<dbReference type="OrthoDB" id="440202at2759"/>
<dbReference type="GO" id="GO:0006457">
    <property type="term" value="P:protein folding"/>
    <property type="evidence" value="ECO:0007669"/>
    <property type="project" value="TreeGrafter"/>
</dbReference>
<dbReference type="SMART" id="SM01069">
    <property type="entry name" value="CDC37_C"/>
    <property type="match status" value="1"/>
</dbReference>
<dbReference type="SUPFAM" id="SSF101391">
    <property type="entry name" value="Hsp90 co-chaperone CDC37"/>
    <property type="match status" value="1"/>
</dbReference>
<dbReference type="Pfam" id="PF08565">
    <property type="entry name" value="CDC37_M"/>
    <property type="match status" value="1"/>
</dbReference>
<dbReference type="InterPro" id="IPR038189">
    <property type="entry name" value="Cdc37_Hsp90-bd_sf"/>
</dbReference>
<keyword evidence="3" id="KW-0963">Cytoplasm</keyword>
<dbReference type="GO" id="GO:0019901">
    <property type="term" value="F:protein kinase binding"/>
    <property type="evidence" value="ECO:0007669"/>
    <property type="project" value="InterPro"/>
</dbReference>
<name>A0A9P5R5M8_9FUNG</name>
<comment type="caution">
    <text evidence="10">The sequence shown here is derived from an EMBL/GenBank/DDBJ whole genome shotgun (WGS) entry which is preliminary data.</text>
</comment>
<evidence type="ECO:0000259" key="8">
    <source>
        <dbReference type="SMART" id="SM01070"/>
    </source>
</evidence>
<organism evidence="10 11">
    <name type="scientific">Linnemannia schmuckeri</name>
    <dbReference type="NCBI Taxonomy" id="64567"/>
    <lineage>
        <taxon>Eukaryota</taxon>
        <taxon>Fungi</taxon>
        <taxon>Fungi incertae sedis</taxon>
        <taxon>Mucoromycota</taxon>
        <taxon>Mortierellomycotina</taxon>
        <taxon>Mortierellomycetes</taxon>
        <taxon>Mortierellales</taxon>
        <taxon>Mortierellaceae</taxon>
        <taxon>Linnemannia</taxon>
    </lineage>
</organism>
<dbReference type="Pfam" id="PF03234">
    <property type="entry name" value="CDC37_N"/>
    <property type="match status" value="1"/>
</dbReference>
<dbReference type="GO" id="GO:0031072">
    <property type="term" value="F:heat shock protein binding"/>
    <property type="evidence" value="ECO:0007669"/>
    <property type="project" value="TreeGrafter"/>
</dbReference>
<protein>
    <recommendedName>
        <fullName evidence="5">Hsp90 chaperone protein kinase-targeting subunit</fullName>
    </recommendedName>
</protein>
<evidence type="ECO:0000256" key="4">
    <source>
        <dbReference type="ARBA" id="ARBA00023186"/>
    </source>
</evidence>